<evidence type="ECO:0000256" key="2">
    <source>
        <dbReference type="ARBA" id="ARBA00022448"/>
    </source>
</evidence>
<feature type="transmembrane region" description="Helical" evidence="7">
    <location>
        <begin position="131"/>
        <end position="150"/>
    </location>
</feature>
<comment type="similarity">
    <text evidence="7">Belongs to the binding-protein-dependent transport system permease family.</text>
</comment>
<evidence type="ECO:0000259" key="8">
    <source>
        <dbReference type="PROSITE" id="PS50928"/>
    </source>
</evidence>
<gene>
    <name evidence="9" type="ORF">SAMN06295909_2139</name>
</gene>
<evidence type="ECO:0000313" key="10">
    <source>
        <dbReference type="Proteomes" id="UP000194464"/>
    </source>
</evidence>
<keyword evidence="2 7" id="KW-0813">Transport</keyword>
<feature type="transmembrane region" description="Helical" evidence="7">
    <location>
        <begin position="100"/>
        <end position="124"/>
    </location>
</feature>
<keyword evidence="6 7" id="KW-0472">Membrane</keyword>
<keyword evidence="4 7" id="KW-0812">Transmembrane</keyword>
<feature type="transmembrane region" description="Helical" evidence="7">
    <location>
        <begin position="258"/>
        <end position="277"/>
    </location>
</feature>
<evidence type="ECO:0000256" key="5">
    <source>
        <dbReference type="ARBA" id="ARBA00022989"/>
    </source>
</evidence>
<evidence type="ECO:0000256" key="1">
    <source>
        <dbReference type="ARBA" id="ARBA00004651"/>
    </source>
</evidence>
<dbReference type="Pfam" id="PF00528">
    <property type="entry name" value="BPD_transp_1"/>
    <property type="match status" value="1"/>
</dbReference>
<name>A0ABY1RFE2_9MICO</name>
<comment type="caution">
    <text evidence="9">The sequence shown here is derived from an EMBL/GenBank/DDBJ whole genome shotgun (WGS) entry which is preliminary data.</text>
</comment>
<accession>A0ABY1RFE2</accession>
<keyword evidence="5 7" id="KW-1133">Transmembrane helix</keyword>
<feature type="domain" description="ABC transmembrane type-1" evidence="8">
    <location>
        <begin position="92"/>
        <end position="281"/>
    </location>
</feature>
<sequence length="290" mass="30195">MSLRLQRDRDVTAADDGPDAFRRLLGRLGVAEVLAIIVVGLVLVSVVAPGLLTPYDPLEPDDANALAAPSVAHWFGTDSLGRDLLSRVIHGTGRTLLGSAVAVLIGLGAGTVLGLVAASFGGLVDAVISRIVDVLLSIPGLLLAMVVVVALGFGTLNAAVAVGISSIAAFTRIMRSEVLTVKDLPFVEASHHLGGSRAYVLAKHVFPNSYSAVLSLTALQFGLAIIWISSLSFLGYGAPPPDPEWGLLVSEGRQYVVSSPWLVVVPGLVIAVTVLAISRLSQLTRERTTA</sequence>
<dbReference type="PANTHER" id="PTHR43386:SF25">
    <property type="entry name" value="PEPTIDE ABC TRANSPORTER PERMEASE PROTEIN"/>
    <property type="match status" value="1"/>
</dbReference>
<organism evidence="9 10">
    <name type="scientific">Plantibacter elymi</name>
    <name type="common">nom. nud.</name>
    <dbReference type="NCBI Taxonomy" id="199708"/>
    <lineage>
        <taxon>Bacteria</taxon>
        <taxon>Bacillati</taxon>
        <taxon>Actinomycetota</taxon>
        <taxon>Actinomycetes</taxon>
        <taxon>Micrococcales</taxon>
        <taxon>Microbacteriaceae</taxon>
        <taxon>Plantibacter</taxon>
    </lineage>
</organism>
<feature type="transmembrane region" description="Helical" evidence="7">
    <location>
        <begin position="30"/>
        <end position="52"/>
    </location>
</feature>
<dbReference type="InterPro" id="IPR035906">
    <property type="entry name" value="MetI-like_sf"/>
</dbReference>
<keyword evidence="10" id="KW-1185">Reference proteome</keyword>
<dbReference type="PROSITE" id="PS50928">
    <property type="entry name" value="ABC_TM1"/>
    <property type="match status" value="1"/>
</dbReference>
<evidence type="ECO:0000256" key="4">
    <source>
        <dbReference type="ARBA" id="ARBA00022692"/>
    </source>
</evidence>
<dbReference type="Gene3D" id="1.10.3720.10">
    <property type="entry name" value="MetI-like"/>
    <property type="match status" value="1"/>
</dbReference>
<evidence type="ECO:0000256" key="3">
    <source>
        <dbReference type="ARBA" id="ARBA00022475"/>
    </source>
</evidence>
<feature type="transmembrane region" description="Helical" evidence="7">
    <location>
        <begin position="156"/>
        <end position="174"/>
    </location>
</feature>
<evidence type="ECO:0000313" key="9">
    <source>
        <dbReference type="EMBL" id="SMQ70570.1"/>
    </source>
</evidence>
<comment type="subcellular location">
    <subcellularLocation>
        <location evidence="1 7">Cell membrane</location>
        <topology evidence="1 7">Multi-pass membrane protein</topology>
    </subcellularLocation>
</comment>
<dbReference type="Proteomes" id="UP000194464">
    <property type="component" value="Unassembled WGS sequence"/>
</dbReference>
<dbReference type="InterPro" id="IPR000515">
    <property type="entry name" value="MetI-like"/>
</dbReference>
<dbReference type="CDD" id="cd06261">
    <property type="entry name" value="TM_PBP2"/>
    <property type="match status" value="1"/>
</dbReference>
<dbReference type="InterPro" id="IPR050366">
    <property type="entry name" value="BP-dependent_transpt_permease"/>
</dbReference>
<evidence type="ECO:0000256" key="6">
    <source>
        <dbReference type="ARBA" id="ARBA00023136"/>
    </source>
</evidence>
<dbReference type="SUPFAM" id="SSF161098">
    <property type="entry name" value="MetI-like"/>
    <property type="match status" value="1"/>
</dbReference>
<keyword evidence="3" id="KW-1003">Cell membrane</keyword>
<evidence type="ECO:0000256" key="7">
    <source>
        <dbReference type="RuleBase" id="RU363032"/>
    </source>
</evidence>
<protein>
    <submittedName>
        <fullName evidence="9">Peptide/nickel transport system permease protein</fullName>
    </submittedName>
</protein>
<dbReference type="EMBL" id="FXWJ01000003">
    <property type="protein sequence ID" value="SMQ70570.1"/>
    <property type="molecule type" value="Genomic_DNA"/>
</dbReference>
<dbReference type="PANTHER" id="PTHR43386">
    <property type="entry name" value="OLIGOPEPTIDE TRANSPORT SYSTEM PERMEASE PROTEIN APPC"/>
    <property type="match status" value="1"/>
</dbReference>
<feature type="transmembrane region" description="Helical" evidence="7">
    <location>
        <begin position="213"/>
        <end position="238"/>
    </location>
</feature>
<reference evidence="9 10" key="1">
    <citation type="submission" date="2017-04" db="EMBL/GenBank/DDBJ databases">
        <authorList>
            <person name="Varghese N."/>
            <person name="Submissions S."/>
        </authorList>
    </citation>
    <scope>NUCLEOTIDE SEQUENCE [LARGE SCALE GENOMIC DNA]</scope>
    <source>
        <strain evidence="9 10">VKM Ac-1784</strain>
    </source>
</reference>
<dbReference type="RefSeq" id="WP_086473984.1">
    <property type="nucleotide sequence ID" value="NZ_FXWJ01000003.1"/>
</dbReference>
<proteinExistence type="inferred from homology"/>